<accession>A0A3B0ZU68</accession>
<dbReference type="EMBL" id="UOFS01000006">
    <property type="protein sequence ID" value="VAW91623.1"/>
    <property type="molecule type" value="Genomic_DNA"/>
</dbReference>
<organism evidence="1">
    <name type="scientific">hydrothermal vent metagenome</name>
    <dbReference type="NCBI Taxonomy" id="652676"/>
    <lineage>
        <taxon>unclassified sequences</taxon>
        <taxon>metagenomes</taxon>
        <taxon>ecological metagenomes</taxon>
    </lineage>
</organism>
<protein>
    <recommendedName>
        <fullName evidence="2">DUF2173 family protein</fullName>
    </recommendedName>
</protein>
<name>A0A3B0ZU68_9ZZZZ</name>
<evidence type="ECO:0000313" key="1">
    <source>
        <dbReference type="EMBL" id="VAW91623.1"/>
    </source>
</evidence>
<reference evidence="1" key="1">
    <citation type="submission" date="2018-06" db="EMBL/GenBank/DDBJ databases">
        <authorList>
            <person name="Zhirakovskaya E."/>
        </authorList>
    </citation>
    <scope>NUCLEOTIDE SEQUENCE</scope>
</reference>
<gene>
    <name evidence="1" type="ORF">MNBD_GAMMA22-2784</name>
</gene>
<dbReference type="InterPro" id="IPR018685">
    <property type="entry name" value="DUF2173"/>
</dbReference>
<proteinExistence type="predicted"/>
<evidence type="ECO:0008006" key="2">
    <source>
        <dbReference type="Google" id="ProtNLM"/>
    </source>
</evidence>
<dbReference type="PIRSF" id="PIRSF006821">
    <property type="entry name" value="UCP006821"/>
    <property type="match status" value="1"/>
</dbReference>
<dbReference type="AlphaFoldDB" id="A0A3B0ZU68"/>
<dbReference type="Pfam" id="PF09941">
    <property type="entry name" value="DUF2173"/>
    <property type="match status" value="1"/>
</dbReference>
<sequence>MSVYSAIARLPGVLAAGEYSYRGDRYSYDGDMTDEMAKMASIMCRSTSLTVHMQVNMMKSLGTDCGCSPSRGWVVNGADYTVCVIGNNFCFLNNGESSLNQVMSMLLEHVDDKNDEKI</sequence>